<keyword evidence="3" id="KW-0813">Transport</keyword>
<evidence type="ECO:0000256" key="1">
    <source>
        <dbReference type="ARBA" id="ARBA00004170"/>
    </source>
</evidence>
<comment type="subcellular location">
    <subcellularLocation>
        <location evidence="1">Membrane</location>
        <topology evidence="1">Peripheral membrane protein</topology>
    </subcellularLocation>
</comment>
<dbReference type="PANTHER" id="PTHR13768:SF2">
    <property type="entry name" value="GAMMA-SOLUBLE NSF ATTACHMENT PROTEIN"/>
    <property type="match status" value="1"/>
</dbReference>
<accession>A0ABR4Q0Y6</accession>
<keyword evidence="6" id="KW-0472">Membrane</keyword>
<evidence type="ECO:0000313" key="9">
    <source>
        <dbReference type="EMBL" id="KAL5103015.1"/>
    </source>
</evidence>
<evidence type="ECO:0000256" key="8">
    <source>
        <dbReference type="ARBA" id="ARBA00042485"/>
    </source>
</evidence>
<sequence>MLEESADVYMQSFFHCAKAYETASLLFRDLGKFDEVVKCIETAGQLLRQSGVPDSASTLYAKGAKGLEGNMPEESARLYERAADTSEVEEKYLQAADFAGQSARLWARLRQFNEADRLLRYQMRLCALGAGGENVNTAYQVCGKAVVALVILKLVQDDSVAARKVYEEAVEQYHFNDTDDAAAVAKLLHAYEPYDSAAMAEVIILPTFRNLETEFARLARSIKAREDSGDQALSIAPSKEESDDIC</sequence>
<evidence type="ECO:0000256" key="6">
    <source>
        <dbReference type="ARBA" id="ARBA00023136"/>
    </source>
</evidence>
<evidence type="ECO:0000313" key="10">
    <source>
        <dbReference type="Proteomes" id="UP001651158"/>
    </source>
</evidence>
<reference evidence="9 10" key="1">
    <citation type="journal article" date="2022" name="Front. Cell. Infect. Microbiol.">
        <title>The Genomes of Two Strains of Taenia crassiceps the Animal Model for the Study of Human Cysticercosis.</title>
        <authorList>
            <person name="Bobes R.J."/>
            <person name="Estrada K."/>
            <person name="Rios-Valencia D.G."/>
            <person name="Calderon-Gallegos A."/>
            <person name="de la Torre P."/>
            <person name="Carrero J.C."/>
            <person name="Sanchez-Flores A."/>
            <person name="Laclette J.P."/>
        </authorList>
    </citation>
    <scope>NUCLEOTIDE SEQUENCE [LARGE SCALE GENOMIC DNA]</scope>
    <source>
        <strain evidence="9">WFUcys</strain>
    </source>
</reference>
<dbReference type="Pfam" id="PF14938">
    <property type="entry name" value="SNAP"/>
    <property type="match status" value="1"/>
</dbReference>
<name>A0ABR4Q0Y6_9CEST</name>
<evidence type="ECO:0000256" key="2">
    <source>
        <dbReference type="ARBA" id="ARBA00010050"/>
    </source>
</evidence>
<comment type="caution">
    <text evidence="9">The sequence shown here is derived from an EMBL/GenBank/DDBJ whole genome shotgun (WGS) entry which is preliminary data.</text>
</comment>
<protein>
    <recommendedName>
        <fullName evidence="7">Gamma-soluble NSF attachment protein</fullName>
    </recommendedName>
    <alternativeName>
        <fullName evidence="8">N-ethylmaleimide-sensitive factor attachment protein gamma</fullName>
    </alternativeName>
</protein>
<keyword evidence="10" id="KW-1185">Reference proteome</keyword>
<keyword evidence="5" id="KW-0653">Protein transport</keyword>
<keyword evidence="4" id="KW-0931">ER-Golgi transport</keyword>
<dbReference type="EMBL" id="JAKROA010000022">
    <property type="protein sequence ID" value="KAL5103015.1"/>
    <property type="molecule type" value="Genomic_DNA"/>
</dbReference>
<dbReference type="InterPro" id="IPR011990">
    <property type="entry name" value="TPR-like_helical_dom_sf"/>
</dbReference>
<proteinExistence type="inferred from homology"/>
<dbReference type="Proteomes" id="UP001651158">
    <property type="component" value="Unassembled WGS sequence"/>
</dbReference>
<dbReference type="InterPro" id="IPR000744">
    <property type="entry name" value="NSF_attach"/>
</dbReference>
<evidence type="ECO:0000256" key="5">
    <source>
        <dbReference type="ARBA" id="ARBA00022927"/>
    </source>
</evidence>
<comment type="similarity">
    <text evidence="2">Belongs to the SNAP family.</text>
</comment>
<evidence type="ECO:0000256" key="7">
    <source>
        <dbReference type="ARBA" id="ARBA00040047"/>
    </source>
</evidence>
<gene>
    <name evidence="9" type="ORF">TcWFU_010307</name>
</gene>
<dbReference type="PANTHER" id="PTHR13768">
    <property type="entry name" value="SOLUBLE NSF ATTACHMENT PROTEIN SNAP"/>
    <property type="match status" value="1"/>
</dbReference>
<dbReference type="SUPFAM" id="SSF48452">
    <property type="entry name" value="TPR-like"/>
    <property type="match status" value="1"/>
</dbReference>
<evidence type="ECO:0000256" key="3">
    <source>
        <dbReference type="ARBA" id="ARBA00022448"/>
    </source>
</evidence>
<organism evidence="9 10">
    <name type="scientific">Taenia crassiceps</name>
    <dbReference type="NCBI Taxonomy" id="6207"/>
    <lineage>
        <taxon>Eukaryota</taxon>
        <taxon>Metazoa</taxon>
        <taxon>Spiralia</taxon>
        <taxon>Lophotrochozoa</taxon>
        <taxon>Platyhelminthes</taxon>
        <taxon>Cestoda</taxon>
        <taxon>Eucestoda</taxon>
        <taxon>Cyclophyllidea</taxon>
        <taxon>Taeniidae</taxon>
        <taxon>Taenia</taxon>
    </lineage>
</organism>
<evidence type="ECO:0000256" key="4">
    <source>
        <dbReference type="ARBA" id="ARBA00022892"/>
    </source>
</evidence>
<dbReference type="Gene3D" id="1.25.40.10">
    <property type="entry name" value="Tetratricopeptide repeat domain"/>
    <property type="match status" value="1"/>
</dbReference>